<dbReference type="PANTHER" id="PTHR10515">
    <property type="entry name" value="THYMIDINE PHOSPHORYLASE"/>
    <property type="match status" value="1"/>
</dbReference>
<protein>
    <recommendedName>
        <fullName evidence="6">Pyrimidine-nucleoside phosphorylase</fullName>
        <ecNumber evidence="5">2.4.2.2</ecNumber>
    </recommendedName>
</protein>
<dbReference type="Gene3D" id="3.90.1170.30">
    <property type="entry name" value="Pyrimidine nucleoside phosphorylase-like, C-terminal domain"/>
    <property type="match status" value="1"/>
</dbReference>
<dbReference type="Gene3D" id="1.20.970.10">
    <property type="entry name" value="Transferase, Pyrimidine Nucleoside Phosphorylase, Chain C"/>
    <property type="match status" value="1"/>
</dbReference>
<dbReference type="GO" id="GO:0006213">
    <property type="term" value="P:pyrimidine nucleoside metabolic process"/>
    <property type="evidence" value="ECO:0007669"/>
    <property type="project" value="InterPro"/>
</dbReference>
<accession>A0A3E4LLV0</accession>
<dbReference type="GO" id="GO:0006206">
    <property type="term" value="P:pyrimidine nucleobase metabolic process"/>
    <property type="evidence" value="ECO:0007669"/>
    <property type="project" value="InterPro"/>
</dbReference>
<dbReference type="EMBL" id="QSQN01000026">
    <property type="protein sequence ID" value="RGK38433.1"/>
    <property type="molecule type" value="Genomic_DNA"/>
</dbReference>
<dbReference type="PROSITE" id="PS00647">
    <property type="entry name" value="THYMID_PHOSPHORYLASE"/>
    <property type="match status" value="1"/>
</dbReference>
<organism evidence="12 13">
    <name type="scientific">[Ruminococcus] lactaris</name>
    <dbReference type="NCBI Taxonomy" id="46228"/>
    <lineage>
        <taxon>Bacteria</taxon>
        <taxon>Bacillati</taxon>
        <taxon>Bacillota</taxon>
        <taxon>Clostridia</taxon>
        <taxon>Lachnospirales</taxon>
        <taxon>Lachnospiraceae</taxon>
        <taxon>Mediterraneibacter</taxon>
    </lineage>
</organism>
<dbReference type="InterPro" id="IPR035902">
    <property type="entry name" value="Nuc_phospho_transferase"/>
</dbReference>
<name>A0A3E4LLV0_9FIRM</name>
<dbReference type="Pfam" id="PF00591">
    <property type="entry name" value="Glycos_transf_3"/>
    <property type="match status" value="1"/>
</dbReference>
<dbReference type="SUPFAM" id="SSF52418">
    <property type="entry name" value="Nucleoside phosphorylase/phosphoribosyltransferase catalytic domain"/>
    <property type="match status" value="1"/>
</dbReference>
<dbReference type="GO" id="GO:0009032">
    <property type="term" value="F:thymidine phosphorylase activity"/>
    <property type="evidence" value="ECO:0007669"/>
    <property type="project" value="TreeGrafter"/>
</dbReference>
<evidence type="ECO:0000256" key="5">
    <source>
        <dbReference type="ARBA" id="ARBA00011889"/>
    </source>
</evidence>
<evidence type="ECO:0000256" key="3">
    <source>
        <dbReference type="ARBA" id="ARBA00006915"/>
    </source>
</evidence>
<comment type="catalytic activity">
    <reaction evidence="9">
        <text>uridine + phosphate = alpha-D-ribose 1-phosphate + uracil</text>
        <dbReference type="Rhea" id="RHEA:24388"/>
        <dbReference type="ChEBI" id="CHEBI:16704"/>
        <dbReference type="ChEBI" id="CHEBI:17568"/>
        <dbReference type="ChEBI" id="CHEBI:43474"/>
        <dbReference type="ChEBI" id="CHEBI:57720"/>
        <dbReference type="EC" id="2.4.2.2"/>
    </reaction>
</comment>
<dbReference type="InterPro" id="IPR017459">
    <property type="entry name" value="Glycosyl_Trfase_fam3_N_dom"/>
</dbReference>
<dbReference type="Proteomes" id="UP000260793">
    <property type="component" value="Unassembled WGS sequence"/>
</dbReference>
<dbReference type="SUPFAM" id="SSF47648">
    <property type="entry name" value="Nucleoside phosphorylase/phosphoribosyltransferase N-terminal domain"/>
    <property type="match status" value="1"/>
</dbReference>
<comment type="catalytic activity">
    <reaction evidence="1">
        <text>2'-deoxyuridine + phosphate = 2-deoxy-alpha-D-ribose 1-phosphate + uracil</text>
        <dbReference type="Rhea" id="RHEA:22824"/>
        <dbReference type="ChEBI" id="CHEBI:16450"/>
        <dbReference type="ChEBI" id="CHEBI:17568"/>
        <dbReference type="ChEBI" id="CHEBI:43474"/>
        <dbReference type="ChEBI" id="CHEBI:57259"/>
        <dbReference type="EC" id="2.4.2.2"/>
    </reaction>
</comment>
<dbReference type="NCBIfam" id="NF004490">
    <property type="entry name" value="PRK05820.1"/>
    <property type="match status" value="1"/>
</dbReference>
<dbReference type="InterPro" id="IPR017872">
    <property type="entry name" value="Pyrmidine_PPase_CS"/>
</dbReference>
<dbReference type="AlphaFoldDB" id="A0A3E4LLV0"/>
<dbReference type="PIRSF" id="PIRSF000478">
    <property type="entry name" value="TP_PyNP"/>
    <property type="match status" value="1"/>
</dbReference>
<dbReference type="PANTHER" id="PTHR10515:SF0">
    <property type="entry name" value="THYMIDINE PHOSPHORYLASE"/>
    <property type="match status" value="1"/>
</dbReference>
<evidence type="ECO:0000256" key="2">
    <source>
        <dbReference type="ARBA" id="ARBA00003877"/>
    </source>
</evidence>
<dbReference type="SUPFAM" id="SSF54680">
    <property type="entry name" value="Pyrimidine nucleoside phosphorylase C-terminal domain"/>
    <property type="match status" value="1"/>
</dbReference>
<dbReference type="InterPro" id="IPR036566">
    <property type="entry name" value="PYNP-like_C_sf"/>
</dbReference>
<dbReference type="EC" id="2.4.2.2" evidence="5"/>
<evidence type="ECO:0000256" key="6">
    <source>
        <dbReference type="ARBA" id="ARBA00014680"/>
    </source>
</evidence>
<dbReference type="InterPro" id="IPR013102">
    <property type="entry name" value="PYNP_C"/>
</dbReference>
<comment type="function">
    <text evidence="2">Catalyzes phosphorolysis of the pyrimidine nucleosides uridine, thymidine and 2'-deoxyuridine with the formation of the corresponding pyrimidine base and ribose-1-phosphate.</text>
</comment>
<evidence type="ECO:0000256" key="10">
    <source>
        <dbReference type="ARBA" id="ARBA00048525"/>
    </source>
</evidence>
<comment type="subunit">
    <text evidence="4">Homodimer.</text>
</comment>
<dbReference type="Pfam" id="PF07831">
    <property type="entry name" value="PYNP_C"/>
    <property type="match status" value="1"/>
</dbReference>
<evidence type="ECO:0000259" key="11">
    <source>
        <dbReference type="SMART" id="SM00941"/>
    </source>
</evidence>
<dbReference type="InterPro" id="IPR000053">
    <property type="entry name" value="Thymidine/pyrmidine_PPase"/>
</dbReference>
<proteinExistence type="inferred from homology"/>
<keyword evidence="8 12" id="KW-0808">Transferase</keyword>
<dbReference type="InterPro" id="IPR036320">
    <property type="entry name" value="Glycosyl_Trfase_fam3_N_dom_sf"/>
</dbReference>
<dbReference type="GO" id="GO:0005829">
    <property type="term" value="C:cytosol"/>
    <property type="evidence" value="ECO:0007669"/>
    <property type="project" value="TreeGrafter"/>
</dbReference>
<dbReference type="InterPro" id="IPR018090">
    <property type="entry name" value="Pyrmidine_PPas_bac/euk"/>
</dbReference>
<keyword evidence="7 12" id="KW-0328">Glycosyltransferase</keyword>
<dbReference type="GO" id="GO:0047847">
    <property type="term" value="F:deoxyuridine phosphorylase activity"/>
    <property type="evidence" value="ECO:0007669"/>
    <property type="project" value="RHEA"/>
</dbReference>
<evidence type="ECO:0000256" key="1">
    <source>
        <dbReference type="ARBA" id="ARBA00001066"/>
    </source>
</evidence>
<dbReference type="RefSeq" id="WP_117688367.1">
    <property type="nucleotide sequence ID" value="NZ_JAYAGW010000104.1"/>
</dbReference>
<dbReference type="InterPro" id="IPR000312">
    <property type="entry name" value="Glycosyl_Trfase_fam3"/>
</dbReference>
<dbReference type="GO" id="GO:0004645">
    <property type="term" value="F:1,4-alpha-oligoglucan phosphorylase activity"/>
    <property type="evidence" value="ECO:0007669"/>
    <property type="project" value="InterPro"/>
</dbReference>
<comment type="caution">
    <text evidence="12">The sequence shown here is derived from an EMBL/GenBank/DDBJ whole genome shotgun (WGS) entry which is preliminary data.</text>
</comment>
<dbReference type="SMART" id="SM00941">
    <property type="entry name" value="PYNP_C"/>
    <property type="match status" value="1"/>
</dbReference>
<sequence length="439" mass="46986">MNMCELIVKKKRGGRLNEKEIDWIVQGYTAGEIPDYQMSAMLMAICFTGMDEEETKNLTLSMAKSGDLMDLSAIHGKKIDKHSTGGVGDKTTLVIGPLAAAAGVPVAKMSGRGLGHTGGTIDKLESFHGFHTSLTPEQFIKNVNSIHIALAGQTANLAPADKKIYALRDVTGTVDQMSLIASSIMSKKLASGADGIVLDVKTGDGAFMKTLEDSKALAREMVQIGTLAGRDMSAVISDMDQPLGYAVGNALEVKEAIATLNGNGPKDLRELVLVLTSLMVVKAGKAKDIREARILLEETLDSGKALQVMKEWIVAQGGTAEEVEHPDLLPQALCQEAVCAEKSGFVTKIHTEEIGRICMLLGGGRAKKGDPIDLSVGLVLRKKVGDPVHSGESLAILHANDREKLAEAKERLLKAYEIKKEPVAVRPLIWEILDGTEAE</sequence>
<dbReference type="FunFam" id="3.40.1030.10:FF:000003">
    <property type="entry name" value="Pyrimidine-nucleoside phosphorylase"/>
    <property type="match status" value="1"/>
</dbReference>
<evidence type="ECO:0000313" key="12">
    <source>
        <dbReference type="EMBL" id="RGK38433.1"/>
    </source>
</evidence>
<reference evidence="12 13" key="1">
    <citation type="submission" date="2018-08" db="EMBL/GenBank/DDBJ databases">
        <title>A genome reference for cultivated species of the human gut microbiota.</title>
        <authorList>
            <person name="Zou Y."/>
            <person name="Xue W."/>
            <person name="Luo G."/>
        </authorList>
    </citation>
    <scope>NUCLEOTIDE SEQUENCE [LARGE SCALE GENOMIC DNA]</scope>
    <source>
        <strain evidence="12 13">TF11-7</strain>
    </source>
</reference>
<gene>
    <name evidence="12" type="ORF">DXD17_10080</name>
</gene>
<evidence type="ECO:0000256" key="7">
    <source>
        <dbReference type="ARBA" id="ARBA00022676"/>
    </source>
</evidence>
<comment type="catalytic activity">
    <reaction evidence="10">
        <text>thymidine + phosphate = 2-deoxy-alpha-D-ribose 1-phosphate + thymine</text>
        <dbReference type="Rhea" id="RHEA:16037"/>
        <dbReference type="ChEBI" id="CHEBI:17748"/>
        <dbReference type="ChEBI" id="CHEBI:17821"/>
        <dbReference type="ChEBI" id="CHEBI:43474"/>
        <dbReference type="ChEBI" id="CHEBI:57259"/>
        <dbReference type="EC" id="2.4.2.2"/>
    </reaction>
</comment>
<comment type="similarity">
    <text evidence="3">Belongs to the thymidine/pyrimidine-nucleoside phosphorylase family.</text>
</comment>
<dbReference type="NCBIfam" id="NF004747">
    <property type="entry name" value="PRK06078.1"/>
    <property type="match status" value="1"/>
</dbReference>
<evidence type="ECO:0000256" key="4">
    <source>
        <dbReference type="ARBA" id="ARBA00011738"/>
    </source>
</evidence>
<dbReference type="GO" id="GO:0004850">
    <property type="term" value="F:uridine phosphorylase activity"/>
    <property type="evidence" value="ECO:0007669"/>
    <property type="project" value="RHEA"/>
</dbReference>
<dbReference type="Gene3D" id="3.40.1030.10">
    <property type="entry name" value="Nucleoside phosphorylase/phosphoribosyltransferase catalytic domain"/>
    <property type="match status" value="1"/>
</dbReference>
<evidence type="ECO:0000256" key="8">
    <source>
        <dbReference type="ARBA" id="ARBA00022679"/>
    </source>
</evidence>
<feature type="domain" description="Pyrimidine nucleoside phosphorylase C-terminal" evidence="11">
    <location>
        <begin position="345"/>
        <end position="419"/>
    </location>
</feature>
<dbReference type="Pfam" id="PF02885">
    <property type="entry name" value="Glycos_trans_3N"/>
    <property type="match status" value="1"/>
</dbReference>
<evidence type="ECO:0000313" key="13">
    <source>
        <dbReference type="Proteomes" id="UP000260793"/>
    </source>
</evidence>
<dbReference type="NCBIfam" id="TIGR02644">
    <property type="entry name" value="Y_phosphoryl"/>
    <property type="match status" value="1"/>
</dbReference>
<evidence type="ECO:0000256" key="9">
    <source>
        <dbReference type="ARBA" id="ARBA00048453"/>
    </source>
</evidence>